<sequence>MRQNIRMMAESLKKGTAQEESGRHRIMPGCFRMKPGTPPGRRRELTKEAERVTDDQGISVRMT</sequence>
<proteinExistence type="predicted"/>
<gene>
    <name evidence="2" type="ORF">CKQ54_20485</name>
</gene>
<dbReference type="EMBL" id="NSDJ01000001">
    <property type="protein sequence ID" value="RKF70600.1"/>
    <property type="molecule type" value="Genomic_DNA"/>
</dbReference>
<accession>A0ABX9Q180</accession>
<keyword evidence="3" id="KW-1185">Reference proteome</keyword>
<feature type="compositionally biased region" description="Basic and acidic residues" evidence="1">
    <location>
        <begin position="41"/>
        <end position="54"/>
    </location>
</feature>
<reference evidence="2 3" key="1">
    <citation type="submission" date="2017-08" db="EMBL/GenBank/DDBJ databases">
        <title>Comparative genomics of bacteria isolated from necrotic lesions of AOD affected trees.</title>
        <authorList>
            <person name="Doonan J."/>
            <person name="Denman S."/>
            <person name="Mcdonald J.E."/>
        </authorList>
    </citation>
    <scope>NUCLEOTIDE SEQUENCE [LARGE SCALE GENOMIC DNA]</scope>
    <source>
        <strain evidence="2 3">CIP 105588</strain>
    </source>
</reference>
<organism evidence="2 3">
    <name type="scientific">Rahnella variigena</name>
    <dbReference type="NCBI Taxonomy" id="574964"/>
    <lineage>
        <taxon>Bacteria</taxon>
        <taxon>Pseudomonadati</taxon>
        <taxon>Pseudomonadota</taxon>
        <taxon>Gammaproteobacteria</taxon>
        <taxon>Enterobacterales</taxon>
        <taxon>Yersiniaceae</taxon>
        <taxon>Rahnella</taxon>
    </lineage>
</organism>
<feature type="compositionally biased region" description="Basic and acidic residues" evidence="1">
    <location>
        <begin position="11"/>
        <end position="23"/>
    </location>
</feature>
<comment type="caution">
    <text evidence="2">The sequence shown here is derived from an EMBL/GenBank/DDBJ whole genome shotgun (WGS) entry which is preliminary data.</text>
</comment>
<name>A0ABX9Q180_9GAMM</name>
<dbReference type="Proteomes" id="UP000284853">
    <property type="component" value="Unassembled WGS sequence"/>
</dbReference>
<protein>
    <submittedName>
        <fullName evidence="2">Uncharacterized protein</fullName>
    </submittedName>
</protein>
<evidence type="ECO:0000256" key="1">
    <source>
        <dbReference type="SAM" id="MobiDB-lite"/>
    </source>
</evidence>
<evidence type="ECO:0000313" key="3">
    <source>
        <dbReference type="Proteomes" id="UP000284853"/>
    </source>
</evidence>
<feature type="region of interest" description="Disordered" evidence="1">
    <location>
        <begin position="1"/>
        <end position="63"/>
    </location>
</feature>
<evidence type="ECO:0000313" key="2">
    <source>
        <dbReference type="EMBL" id="RKF70600.1"/>
    </source>
</evidence>